<sequence length="341" mass="37862">MPAGLRLPYWASQPQPVVQLDVILLLRFLADTMKMTWLMEGCVNGHAFTIEGEGTDKPYEGKETGTFGVTKVGPLPSPVDIVAPILKYGFKCFMKYPADIPDYFKQAFPEGLTYDRKLTFQDGGCATASVRMRGKQTGTFRVTQGGPLPFAVDIVAPTLKYGFKCFMKYPADIPDYFKQAFPEGLTYDRKLTFEDGGCATATVEMSLKGNTLVHKTNFQGGNFPIDGPVMQNKTLGWEPTSEKMTPCDGTIKGDTIMYLLVEGGKMLKCRYENNYRAKKVIHEMPPSHFVDLRLVKTNLDKEGLKFQLEEHAVARILEGQEGDTGDATEPFCGSPPCENQP</sequence>
<dbReference type="Gene3D" id="2.40.155.10">
    <property type="entry name" value="Green fluorescent protein"/>
    <property type="match status" value="2"/>
</dbReference>
<dbReference type="Proteomes" id="UP000275408">
    <property type="component" value="Unassembled WGS sequence"/>
</dbReference>
<dbReference type="AlphaFoldDB" id="A0A3M6US01"/>
<proteinExistence type="inferred from homology"/>
<organism evidence="6 7">
    <name type="scientific">Pocillopora damicornis</name>
    <name type="common">Cauliflower coral</name>
    <name type="synonym">Millepora damicornis</name>
    <dbReference type="NCBI Taxonomy" id="46731"/>
    <lineage>
        <taxon>Eukaryota</taxon>
        <taxon>Metazoa</taxon>
        <taxon>Cnidaria</taxon>
        <taxon>Anthozoa</taxon>
        <taxon>Hexacorallia</taxon>
        <taxon>Scleractinia</taxon>
        <taxon>Astrocoeniina</taxon>
        <taxon>Pocilloporidae</taxon>
        <taxon>Pocillopora</taxon>
    </lineage>
</organism>
<dbReference type="SUPFAM" id="SSF54511">
    <property type="entry name" value="GFP-like"/>
    <property type="match status" value="2"/>
</dbReference>
<reference evidence="6 7" key="1">
    <citation type="journal article" date="2018" name="Sci. Rep.">
        <title>Comparative analysis of the Pocillopora damicornis genome highlights role of immune system in coral evolution.</title>
        <authorList>
            <person name="Cunning R."/>
            <person name="Bay R.A."/>
            <person name="Gillette P."/>
            <person name="Baker A.C."/>
            <person name="Traylor-Knowles N."/>
        </authorList>
    </citation>
    <scope>NUCLEOTIDE SEQUENCE [LARGE SCALE GENOMIC DNA]</scope>
    <source>
        <strain evidence="6">RSMAS</strain>
        <tissue evidence="6">Whole animal</tissue>
    </source>
</reference>
<accession>A0A3M6US01</accession>
<gene>
    <name evidence="6" type="ORF">pdam_00008794</name>
</gene>
<comment type="caution">
    <text evidence="6">The sequence shown here is derived from an EMBL/GenBank/DDBJ whole genome shotgun (WGS) entry which is preliminary data.</text>
</comment>
<name>A0A3M6US01_POCDA</name>
<keyword evidence="7" id="KW-1185">Reference proteome</keyword>
<dbReference type="OrthoDB" id="5974228at2759"/>
<evidence type="ECO:0000256" key="1">
    <source>
        <dbReference type="ARBA" id="ARBA00008949"/>
    </source>
</evidence>
<dbReference type="GO" id="GO:0008218">
    <property type="term" value="P:bioluminescence"/>
    <property type="evidence" value="ECO:0007669"/>
    <property type="project" value="UniProtKB-KW"/>
</dbReference>
<evidence type="ECO:0000256" key="3">
    <source>
        <dbReference type="ARBA" id="ARBA00023223"/>
    </source>
</evidence>
<dbReference type="Pfam" id="PF01353">
    <property type="entry name" value="GFP"/>
    <property type="match status" value="1"/>
</dbReference>
<evidence type="ECO:0000256" key="5">
    <source>
        <dbReference type="SAM" id="MobiDB-lite"/>
    </source>
</evidence>
<feature type="region of interest" description="Disordered" evidence="5">
    <location>
        <begin position="319"/>
        <end position="341"/>
    </location>
</feature>
<dbReference type="InterPro" id="IPR011584">
    <property type="entry name" value="GFP-related"/>
</dbReference>
<keyword evidence="2" id="KW-0157">Chromophore</keyword>
<protein>
    <submittedName>
        <fullName evidence="6">Uncharacterized protein</fullName>
    </submittedName>
</protein>
<dbReference type="InterPro" id="IPR009017">
    <property type="entry name" value="GFP"/>
</dbReference>
<evidence type="ECO:0000313" key="7">
    <source>
        <dbReference type="Proteomes" id="UP000275408"/>
    </source>
</evidence>
<keyword evidence="3" id="KW-0455">Luminescence</keyword>
<comment type="similarity">
    <text evidence="1">Belongs to the GFP family.</text>
</comment>
<evidence type="ECO:0000313" key="6">
    <source>
        <dbReference type="EMBL" id="RMX56440.1"/>
    </source>
</evidence>
<evidence type="ECO:0000256" key="2">
    <source>
        <dbReference type="ARBA" id="ARBA00022991"/>
    </source>
</evidence>
<dbReference type="EMBL" id="RCHS01000841">
    <property type="protein sequence ID" value="RMX56440.1"/>
    <property type="molecule type" value="Genomic_DNA"/>
</dbReference>
<keyword evidence="4" id="KW-0599">Photoprotein</keyword>
<evidence type="ECO:0000256" key="4">
    <source>
        <dbReference type="ARBA" id="ARBA00023262"/>
    </source>
</evidence>